<dbReference type="Proteomes" id="UP000254343">
    <property type="component" value="Unassembled WGS sequence"/>
</dbReference>
<organism evidence="7 8">
    <name type="scientific">Afipia felis</name>
    <name type="common">Cat scratch disease bacillus</name>
    <dbReference type="NCBI Taxonomy" id="1035"/>
    <lineage>
        <taxon>Bacteria</taxon>
        <taxon>Pseudomonadati</taxon>
        <taxon>Pseudomonadota</taxon>
        <taxon>Alphaproteobacteria</taxon>
        <taxon>Hyphomicrobiales</taxon>
        <taxon>Nitrobacteraceae</taxon>
        <taxon>Afipia</taxon>
    </lineage>
</organism>
<name>A0A380W3C3_AFIFE</name>
<dbReference type="InterPro" id="IPR006139">
    <property type="entry name" value="D-isomer_2_OHA_DH_cat_dom"/>
</dbReference>
<dbReference type="CDD" id="cd12156">
    <property type="entry name" value="HPPR"/>
    <property type="match status" value="1"/>
</dbReference>
<dbReference type="EMBL" id="UIGB01000001">
    <property type="protein sequence ID" value="SUU83488.1"/>
    <property type="molecule type" value="Genomic_DNA"/>
</dbReference>
<evidence type="ECO:0000313" key="8">
    <source>
        <dbReference type="Proteomes" id="UP000254343"/>
    </source>
</evidence>
<protein>
    <submittedName>
        <fullName evidence="7">Glyoxylate/hydroxypyruvate reductase B</fullName>
        <ecNumber evidence="7">1.1.1.79</ecNumber>
    </submittedName>
</protein>
<feature type="domain" description="D-isomer specific 2-hydroxyacid dehydrogenase NAD-binding" evidence="6">
    <location>
        <begin position="115"/>
        <end position="288"/>
    </location>
</feature>
<dbReference type="GO" id="GO:0016618">
    <property type="term" value="F:hydroxypyruvate reductase [NAD(P)H] activity"/>
    <property type="evidence" value="ECO:0007669"/>
    <property type="project" value="TreeGrafter"/>
</dbReference>
<evidence type="ECO:0000256" key="2">
    <source>
        <dbReference type="ARBA" id="ARBA00023002"/>
    </source>
</evidence>
<evidence type="ECO:0000256" key="3">
    <source>
        <dbReference type="ARBA" id="ARBA00023027"/>
    </source>
</evidence>
<dbReference type="PROSITE" id="PS00065">
    <property type="entry name" value="D_2_HYDROXYACID_DH_1"/>
    <property type="match status" value="1"/>
</dbReference>
<dbReference type="EC" id="1.1.1.79" evidence="7"/>
<evidence type="ECO:0000259" key="5">
    <source>
        <dbReference type="Pfam" id="PF00389"/>
    </source>
</evidence>
<proteinExistence type="inferred from homology"/>
<evidence type="ECO:0000259" key="6">
    <source>
        <dbReference type="Pfam" id="PF02826"/>
    </source>
</evidence>
<dbReference type="PANTHER" id="PTHR10996">
    <property type="entry name" value="2-HYDROXYACID DEHYDROGENASE-RELATED"/>
    <property type="match status" value="1"/>
</dbReference>
<feature type="domain" description="D-isomer specific 2-hydroxyacid dehydrogenase catalytic" evidence="5">
    <location>
        <begin position="31"/>
        <end position="319"/>
    </location>
</feature>
<dbReference type="InterPro" id="IPR050223">
    <property type="entry name" value="D-isomer_2-hydroxyacid_DH"/>
</dbReference>
<dbReference type="InterPro" id="IPR029752">
    <property type="entry name" value="D-isomer_DH_CS1"/>
</dbReference>
<dbReference type="GO" id="GO:0005829">
    <property type="term" value="C:cytosol"/>
    <property type="evidence" value="ECO:0007669"/>
    <property type="project" value="TreeGrafter"/>
</dbReference>
<gene>
    <name evidence="7" type="primary">ghrB_1</name>
    <name evidence="7" type="ORF">NCTC12722_00655</name>
</gene>
<dbReference type="InterPro" id="IPR036291">
    <property type="entry name" value="NAD(P)-bd_dom_sf"/>
</dbReference>
<keyword evidence="2 4" id="KW-0560">Oxidoreductase</keyword>
<comment type="similarity">
    <text evidence="4">Belongs to the D-isomer specific 2-hydroxyacid dehydrogenase family.</text>
</comment>
<keyword evidence="3" id="KW-0520">NAD</keyword>
<dbReference type="PANTHER" id="PTHR10996:SF178">
    <property type="entry name" value="2-HYDROXYACID DEHYDROGENASE YGL185C-RELATED"/>
    <property type="match status" value="1"/>
</dbReference>
<dbReference type="AlphaFoldDB" id="A0A380W3C3"/>
<dbReference type="SUPFAM" id="SSF52283">
    <property type="entry name" value="Formate/glycerate dehydrogenase catalytic domain-like"/>
    <property type="match status" value="1"/>
</dbReference>
<dbReference type="Gene3D" id="3.40.50.720">
    <property type="entry name" value="NAD(P)-binding Rossmann-like Domain"/>
    <property type="match status" value="2"/>
</dbReference>
<sequence length="328" mass="35558">MTMANETAKPDILIFGPKKPLIERGLAERFNVHIFHHPDDLAKLSPAQAQNIRGMAITNLVKADSTMLARFPKLEMIASFGVGYDHVDFRYAAEHNIVVTHTPDVLTDEVADTAIGLLIATLREFINADRYVREGRWPKQNYRLSPGSLRDRTVGIVGMGRIGQAIARRVAACDVPIVYHSRNPAAGVTFKHYPNLIEMATEVDTLIAITPGGASTAKMINADVLKALGPRGVLINVARGSVVDEDALIAALQDGTIMAAGLDVFAHEPNVPEAFFAMDNVVLLPHIASASVATRDAMDQLVVDNLLNWFSGKPALTPVPETPFGKRA</sequence>
<reference evidence="7 8" key="1">
    <citation type="submission" date="2018-06" db="EMBL/GenBank/DDBJ databases">
        <authorList>
            <consortium name="Pathogen Informatics"/>
            <person name="Doyle S."/>
        </authorList>
    </citation>
    <scope>NUCLEOTIDE SEQUENCE [LARGE SCALE GENOMIC DNA]</scope>
    <source>
        <strain evidence="7 8">NCTC12722</strain>
    </source>
</reference>
<evidence type="ECO:0000256" key="4">
    <source>
        <dbReference type="RuleBase" id="RU003719"/>
    </source>
</evidence>
<evidence type="ECO:0000313" key="7">
    <source>
        <dbReference type="EMBL" id="SUU83488.1"/>
    </source>
</evidence>
<dbReference type="InterPro" id="IPR006140">
    <property type="entry name" value="D-isomer_DH_NAD-bd"/>
</dbReference>
<dbReference type="Pfam" id="PF02826">
    <property type="entry name" value="2-Hacid_dh_C"/>
    <property type="match status" value="1"/>
</dbReference>
<dbReference type="Pfam" id="PF00389">
    <property type="entry name" value="2-Hacid_dh"/>
    <property type="match status" value="1"/>
</dbReference>
<dbReference type="GO" id="GO:0030267">
    <property type="term" value="F:glyoxylate reductase (NADPH) activity"/>
    <property type="evidence" value="ECO:0007669"/>
    <property type="project" value="UniProtKB-EC"/>
</dbReference>
<keyword evidence="7" id="KW-0670">Pyruvate</keyword>
<evidence type="ECO:0000256" key="1">
    <source>
        <dbReference type="ARBA" id="ARBA00022857"/>
    </source>
</evidence>
<dbReference type="GO" id="GO:0051287">
    <property type="term" value="F:NAD binding"/>
    <property type="evidence" value="ECO:0007669"/>
    <property type="project" value="InterPro"/>
</dbReference>
<keyword evidence="1" id="KW-0521">NADP</keyword>
<dbReference type="SUPFAM" id="SSF51735">
    <property type="entry name" value="NAD(P)-binding Rossmann-fold domains"/>
    <property type="match status" value="1"/>
</dbReference>
<dbReference type="FunFam" id="3.40.50.720:FF:000213">
    <property type="entry name" value="Putative 2-hydroxyacid dehydrogenase"/>
    <property type="match status" value="1"/>
</dbReference>
<accession>A0A380W3C3</accession>